<dbReference type="InterPro" id="IPR011990">
    <property type="entry name" value="TPR-like_helical_dom_sf"/>
</dbReference>
<name>A0ABW3C1H0_SPHXN</name>
<dbReference type="SUPFAM" id="SSF48452">
    <property type="entry name" value="TPR-like"/>
    <property type="match status" value="1"/>
</dbReference>
<protein>
    <submittedName>
        <fullName evidence="1">2OG-Fe(II) oxygenase family protein</fullName>
    </submittedName>
</protein>
<dbReference type="RefSeq" id="WP_381487253.1">
    <property type="nucleotide sequence ID" value="NZ_JBHTIK010000002.1"/>
</dbReference>
<proteinExistence type="predicted"/>
<comment type="caution">
    <text evidence="1">The sequence shown here is derived from an EMBL/GenBank/DDBJ whole genome shotgun (WGS) entry which is preliminary data.</text>
</comment>
<dbReference type="Pfam" id="PF13759">
    <property type="entry name" value="2OG-FeII_Oxy_5"/>
    <property type="match status" value="1"/>
</dbReference>
<keyword evidence="2" id="KW-1185">Reference proteome</keyword>
<dbReference type="EMBL" id="JBHTIK010000002">
    <property type="protein sequence ID" value="MFD0847740.1"/>
    <property type="molecule type" value="Genomic_DNA"/>
</dbReference>
<evidence type="ECO:0000313" key="1">
    <source>
        <dbReference type="EMBL" id="MFD0847740.1"/>
    </source>
</evidence>
<dbReference type="Proteomes" id="UP001597124">
    <property type="component" value="Unassembled WGS sequence"/>
</dbReference>
<sequence length="497" mass="54584">MNAAALKIDADAAYRAGLRALDTGDEIEVLPLLDAALDTAPDDARLWQVKALLHRSLEELAPSVVAFARAATLAPQDATIAHGHAHAALEAGLPAAPLFERALTLAKDRGPVVQGIAAALVVENGPSAAIDRLHAELRVNPDWLVGHWLLSRLRWTEGDRDGFAASIEAAVKRAPRSVVHWRQYIFILMHGGLHEQALAVIDRARAAAGPDTAFLFDEAACLTESWQLDAAERAFAALPRTSDMSVAIHAVRHLLRLQRPEEAAARAEPLMKRGDAHMIMPYLSIIWRLLGDPRFAWFEGDDRFVRAYDLRQKIDCWPKLAETLRALHVTAGQPLEQSVRGGTQTDGPLFSRIEPEICALRQTIAETVAEHVAQLPPPEVGHPLLAPRRDRRIRFTGAWSIRLQGAGYHTNHVHPGGWLSSALYLVVPPETADTARKAGWLTFGQPQVELGLDLPPVRMIQPKEGHLTLFPSTMWHGTTPFSEGERMTVAFDVGVPR</sequence>
<organism evidence="1 2">
    <name type="scientific">Sphingosinicella xenopeptidilytica</name>
    <dbReference type="NCBI Taxonomy" id="364098"/>
    <lineage>
        <taxon>Bacteria</taxon>
        <taxon>Pseudomonadati</taxon>
        <taxon>Pseudomonadota</taxon>
        <taxon>Alphaproteobacteria</taxon>
        <taxon>Sphingomonadales</taxon>
        <taxon>Sphingosinicellaceae</taxon>
        <taxon>Sphingosinicella</taxon>
    </lineage>
</organism>
<evidence type="ECO:0000313" key="2">
    <source>
        <dbReference type="Proteomes" id="UP001597124"/>
    </source>
</evidence>
<accession>A0ABW3C1H0</accession>
<reference evidence="2" key="1">
    <citation type="journal article" date="2019" name="Int. J. Syst. Evol. Microbiol.">
        <title>The Global Catalogue of Microorganisms (GCM) 10K type strain sequencing project: providing services to taxonomists for standard genome sequencing and annotation.</title>
        <authorList>
            <consortium name="The Broad Institute Genomics Platform"/>
            <consortium name="The Broad Institute Genome Sequencing Center for Infectious Disease"/>
            <person name="Wu L."/>
            <person name="Ma J."/>
        </authorList>
    </citation>
    <scope>NUCLEOTIDE SEQUENCE [LARGE SCALE GENOMIC DNA]</scope>
    <source>
        <strain evidence="2">CCUG 52537</strain>
    </source>
</reference>
<dbReference type="Gene3D" id="2.60.120.620">
    <property type="entry name" value="q2cbj1_9rhob like domain"/>
    <property type="match status" value="1"/>
</dbReference>
<gene>
    <name evidence="1" type="ORF">ACFQ00_05330</name>
</gene>
<dbReference type="Gene3D" id="1.25.40.10">
    <property type="entry name" value="Tetratricopeptide repeat domain"/>
    <property type="match status" value="1"/>
</dbReference>
<dbReference type="InterPro" id="IPR012668">
    <property type="entry name" value="CHP02466"/>
</dbReference>